<dbReference type="Proteomes" id="UP000007754">
    <property type="component" value="Chromosome 6"/>
</dbReference>
<feature type="compositionally biased region" description="Basic and acidic residues" evidence="1">
    <location>
        <begin position="48"/>
        <end position="87"/>
    </location>
</feature>
<feature type="region of interest" description="Disordered" evidence="1">
    <location>
        <begin position="45"/>
        <end position="95"/>
    </location>
</feature>
<dbReference type="HOGENOM" id="CLU_2694323_0_0_1"/>
<dbReference type="OMA" id="SWFPHIG"/>
<dbReference type="PANTHER" id="PTHR35440">
    <property type="entry name" value="TESTIS-EXPRESSED PROTEIN 36"/>
    <property type="match status" value="1"/>
</dbReference>
<dbReference type="InterPro" id="IPR029369">
    <property type="entry name" value="HDNR"/>
</dbReference>
<feature type="compositionally biased region" description="Polar residues" evidence="1">
    <location>
        <begin position="206"/>
        <end position="216"/>
    </location>
</feature>
<evidence type="ECO:0000256" key="1">
    <source>
        <dbReference type="SAM" id="MobiDB-lite"/>
    </source>
</evidence>
<evidence type="ECO:0000313" key="3">
    <source>
        <dbReference type="Ensembl" id="ENSTGUP00000016713.2"/>
    </source>
</evidence>
<evidence type="ECO:0000313" key="4">
    <source>
        <dbReference type="Proteomes" id="UP000007754"/>
    </source>
</evidence>
<dbReference type="Ensembl" id="ENSTGUT00000017057.2">
    <property type="protein sequence ID" value="ENSTGUP00000016713.2"/>
    <property type="gene ID" value="ENSTGUG00000016414.2"/>
</dbReference>
<feature type="region of interest" description="Disordered" evidence="1">
    <location>
        <begin position="206"/>
        <end position="245"/>
    </location>
</feature>
<protein>
    <recommendedName>
        <fullName evidence="2">Domain of unknown function with conserved HDNR motif domain-containing protein</fullName>
    </recommendedName>
</protein>
<dbReference type="Pfam" id="PF15115">
    <property type="entry name" value="HDNR"/>
    <property type="match status" value="1"/>
</dbReference>
<name>H1A1F1_TAEGU</name>
<sequence length="245" mass="28202">MNKFSLISNLDLPWHSLRPFTAHEQEQRCLAFLVVWISVKHRGGSEVTGERSTPRSLHEQVSREPRWRWQSDRERQGHRAMAEDKIQRSAGHSSDWFSHDGMEAGELESTTSASLKHVLNSVAAVGQEHRMPLEYKARVQKAGNNNFPFSSHDNRHEICNAVEYFDLGMGVRKMDPEKQRQNSHNFFEWARAPGRSSSEGFVTMYQSSFVSPQSPGNEEHSHRRYPKHHTQNQNQSSTKPAPEND</sequence>
<keyword evidence="4" id="KW-1185">Reference proteome</keyword>
<reference evidence="3 4" key="1">
    <citation type="journal article" date="2010" name="Nature">
        <title>The genome of a songbird.</title>
        <authorList>
            <person name="Warren W.C."/>
            <person name="Clayton D.F."/>
            <person name="Ellegren H."/>
            <person name="Arnold A.P."/>
            <person name="Hillier L.W."/>
            <person name="Kunstner A."/>
            <person name="Searle S."/>
            <person name="White S."/>
            <person name="Vilella A.J."/>
            <person name="Fairley S."/>
            <person name="Heger A."/>
            <person name="Kong L."/>
            <person name="Ponting C.P."/>
            <person name="Jarvis E.D."/>
            <person name="Mello C.V."/>
            <person name="Minx P."/>
            <person name="Lovell P."/>
            <person name="Velho T.A."/>
            <person name="Ferris M."/>
            <person name="Balakrishnan C.N."/>
            <person name="Sinha S."/>
            <person name="Blatti C."/>
            <person name="London S.E."/>
            <person name="Li Y."/>
            <person name="Lin Y.C."/>
            <person name="George J."/>
            <person name="Sweedler J."/>
            <person name="Southey B."/>
            <person name="Gunaratne P."/>
            <person name="Watson M."/>
            <person name="Nam K."/>
            <person name="Backstrom N."/>
            <person name="Smeds L."/>
            <person name="Nabholz B."/>
            <person name="Itoh Y."/>
            <person name="Whitney O."/>
            <person name="Pfenning A.R."/>
            <person name="Howard J."/>
            <person name="Volker M."/>
            <person name="Skinner B.M."/>
            <person name="Griffin D.K."/>
            <person name="Ye L."/>
            <person name="McLaren W.M."/>
            <person name="Flicek P."/>
            <person name="Quesada V."/>
            <person name="Velasco G."/>
            <person name="Lopez-Otin C."/>
            <person name="Puente X.S."/>
            <person name="Olender T."/>
            <person name="Lancet D."/>
            <person name="Smit A.F."/>
            <person name="Hubley R."/>
            <person name="Konkel M.K."/>
            <person name="Walker J.A."/>
            <person name="Batzer M.A."/>
            <person name="Gu W."/>
            <person name="Pollock D.D."/>
            <person name="Chen L."/>
            <person name="Cheng Z."/>
            <person name="Eichler E.E."/>
            <person name="Stapley J."/>
            <person name="Slate J."/>
            <person name="Ekblom R."/>
            <person name="Birkhead T."/>
            <person name="Burke T."/>
            <person name="Burt D."/>
            <person name="Scharff C."/>
            <person name="Adam I."/>
            <person name="Richard H."/>
            <person name="Sultan M."/>
            <person name="Soldatov A."/>
            <person name="Lehrach H."/>
            <person name="Edwards S.V."/>
            <person name="Yang S.P."/>
            <person name="Li X."/>
            <person name="Graves T."/>
            <person name="Fulton L."/>
            <person name="Nelson J."/>
            <person name="Chinwalla A."/>
            <person name="Hou S."/>
            <person name="Mardis E.R."/>
            <person name="Wilson R.K."/>
        </authorList>
    </citation>
    <scope>NUCLEOTIDE SEQUENCE [LARGE SCALE GENOMIC DNA]</scope>
</reference>
<evidence type="ECO:0000259" key="2">
    <source>
        <dbReference type="Pfam" id="PF15115"/>
    </source>
</evidence>
<dbReference type="InParanoid" id="H1A1F1"/>
<dbReference type="PANTHER" id="PTHR35440:SF1">
    <property type="entry name" value="TESTIS-EXPRESSED PROTEIN 36"/>
    <property type="match status" value="1"/>
</dbReference>
<reference evidence="3" key="3">
    <citation type="submission" date="2025-09" db="UniProtKB">
        <authorList>
            <consortium name="Ensembl"/>
        </authorList>
    </citation>
    <scope>IDENTIFICATION</scope>
</reference>
<accession>H1A1F1</accession>
<dbReference type="GeneTree" id="ENSGT00950000183683"/>
<proteinExistence type="predicted"/>
<gene>
    <name evidence="3" type="primary">TEX36</name>
</gene>
<dbReference type="AlphaFoldDB" id="H1A1F1"/>
<feature type="domain" description="Domain of unknown function with conserved HDNR motif" evidence="2">
    <location>
        <begin position="91"/>
        <end position="236"/>
    </location>
</feature>
<organism evidence="3 4">
    <name type="scientific">Taeniopygia guttata</name>
    <name type="common">Zebra finch</name>
    <name type="synonym">Poephila guttata</name>
    <dbReference type="NCBI Taxonomy" id="59729"/>
    <lineage>
        <taxon>Eukaryota</taxon>
        <taxon>Metazoa</taxon>
        <taxon>Chordata</taxon>
        <taxon>Craniata</taxon>
        <taxon>Vertebrata</taxon>
        <taxon>Euteleostomi</taxon>
        <taxon>Archelosauria</taxon>
        <taxon>Archosauria</taxon>
        <taxon>Dinosauria</taxon>
        <taxon>Saurischia</taxon>
        <taxon>Theropoda</taxon>
        <taxon>Coelurosauria</taxon>
        <taxon>Aves</taxon>
        <taxon>Neognathae</taxon>
        <taxon>Neoaves</taxon>
        <taxon>Telluraves</taxon>
        <taxon>Australaves</taxon>
        <taxon>Passeriformes</taxon>
        <taxon>Passeroidea</taxon>
        <taxon>Estrildidae</taxon>
        <taxon>Estrildinae</taxon>
        <taxon>Taeniopygia</taxon>
    </lineage>
</organism>
<reference evidence="3" key="2">
    <citation type="submission" date="2025-08" db="UniProtKB">
        <authorList>
            <consortium name="Ensembl"/>
        </authorList>
    </citation>
    <scope>IDENTIFICATION</scope>
</reference>